<feature type="domain" description="YjeF C-terminal" evidence="20">
    <location>
        <begin position="221"/>
        <end position="492"/>
    </location>
</feature>
<dbReference type="InterPro" id="IPR017953">
    <property type="entry name" value="Carbohydrate_kinase_pred_CS"/>
</dbReference>
<reference evidence="22 23" key="1">
    <citation type="submission" date="2020-05" db="EMBL/GenBank/DDBJ databases">
        <title>Aquincola sp. isolate from soil.</title>
        <authorList>
            <person name="Han J."/>
            <person name="Kim D.-U."/>
        </authorList>
    </citation>
    <scope>NUCLEOTIDE SEQUENCE [LARGE SCALE GENOMIC DNA]</scope>
    <source>
        <strain evidence="22 23">S2</strain>
    </source>
</reference>
<gene>
    <name evidence="17" type="primary">nnrD</name>
    <name evidence="18" type="synonym">nnrE</name>
    <name evidence="22" type="ORF">HLB44_16465</name>
</gene>
<proteinExistence type="inferred from homology"/>
<evidence type="ECO:0000256" key="3">
    <source>
        <dbReference type="ARBA" id="ARBA00006001"/>
    </source>
</evidence>
<feature type="binding site" evidence="18">
    <location>
        <begin position="66"/>
        <end position="70"/>
    </location>
    <ligand>
        <name>(6S)-NADPHX</name>
        <dbReference type="ChEBI" id="CHEBI:64076"/>
    </ligand>
</feature>
<evidence type="ECO:0000259" key="21">
    <source>
        <dbReference type="PROSITE" id="PS51385"/>
    </source>
</evidence>
<dbReference type="Pfam" id="PF03853">
    <property type="entry name" value="YjeF_N"/>
    <property type="match status" value="1"/>
</dbReference>
<dbReference type="HAMAP" id="MF_01965">
    <property type="entry name" value="NADHX_dehydratase"/>
    <property type="match status" value="1"/>
</dbReference>
<evidence type="ECO:0000256" key="18">
    <source>
        <dbReference type="HAMAP-Rule" id="MF_01966"/>
    </source>
</evidence>
<dbReference type="InterPro" id="IPR004443">
    <property type="entry name" value="YjeF_N_dom"/>
</dbReference>
<comment type="similarity">
    <text evidence="18">Belongs to the NnrE/AIBP family.</text>
</comment>
<feature type="binding site" evidence="17">
    <location>
        <position position="435"/>
    </location>
    <ligand>
        <name>AMP</name>
        <dbReference type="ChEBI" id="CHEBI:456215"/>
    </ligand>
</feature>
<evidence type="ECO:0000256" key="2">
    <source>
        <dbReference type="ARBA" id="ARBA00000909"/>
    </source>
</evidence>
<dbReference type="PROSITE" id="PS51385">
    <property type="entry name" value="YJEF_N"/>
    <property type="match status" value="1"/>
</dbReference>
<feature type="binding site" evidence="18">
    <location>
        <position position="127"/>
    </location>
    <ligand>
        <name>K(+)</name>
        <dbReference type="ChEBI" id="CHEBI:29103"/>
    </ligand>
</feature>
<comment type="caution">
    <text evidence="18">Lacks conserved residue(s) required for the propagation of feature annotation.</text>
</comment>
<dbReference type="SUPFAM" id="SSF53613">
    <property type="entry name" value="Ribokinase-like"/>
    <property type="match status" value="1"/>
</dbReference>
<evidence type="ECO:0000256" key="16">
    <source>
        <dbReference type="ARBA" id="ARBA00049209"/>
    </source>
</evidence>
<dbReference type="RefSeq" id="WP_173124461.1">
    <property type="nucleotide sequence ID" value="NZ_JABRWJ010000005.1"/>
</dbReference>
<dbReference type="EMBL" id="JABRWJ010000005">
    <property type="protein sequence ID" value="NRF68591.1"/>
    <property type="molecule type" value="Genomic_DNA"/>
</dbReference>
<feature type="binding site" evidence="18">
    <location>
        <position position="67"/>
    </location>
    <ligand>
        <name>K(+)</name>
        <dbReference type="ChEBI" id="CHEBI:29103"/>
    </ligand>
</feature>
<keyword evidence="7 17" id="KW-0067">ATP-binding</keyword>
<dbReference type="InterPro" id="IPR029056">
    <property type="entry name" value="Ribokinase-like"/>
</dbReference>
<sequence length="492" mass="49964">MLHRVLPSERAWPLYDTAATRAREQAAQSELPPHTLMERAGLAAARLALATAPHARVVWVAAGGGNNGGDGLIVARHLAAAGKQVSVGLFGDPARLPADARHAYDTAAAAGVRFDQALPDDAGLIVDALLGIGAQQPVRAEMARLIERINACGVPVLALDLPSGLPADTGAARGRAVVRADHTLSLLSLKPGLFTADGRDHAGQVWFDDLSVDAAAQDATAILAGPPRVALRRHVQHKGSFGDVLVIGGAAGMGGAAALAARAASAAGAGRVFLGRLGGADRGFDELRPELMLRPAAELVQPMRLARATVVCGCGGGQVIAEWLPAVLAHAMKLVLDADALNAIAAAPALRALLAGRAARGLPSVVTPHPLEAARLLGSSAADVQADRLRAATRLAQSLSVSVLLKGSGTVIATPGQQPIINPTGNARLGSAGSGDVLAGWLGGLWSAHADWSATEAAAAAAWLHGRAAELGDQRLPLAASALVDALADALR</sequence>
<comment type="catalytic activity">
    <reaction evidence="1 18 19">
        <text>(6R)-NADHX = (6S)-NADHX</text>
        <dbReference type="Rhea" id="RHEA:32215"/>
        <dbReference type="ChEBI" id="CHEBI:64074"/>
        <dbReference type="ChEBI" id="CHEBI:64075"/>
        <dbReference type="EC" id="5.1.99.6"/>
    </reaction>
</comment>
<keyword evidence="23" id="KW-1185">Reference proteome</keyword>
<evidence type="ECO:0000256" key="12">
    <source>
        <dbReference type="ARBA" id="ARBA00023239"/>
    </source>
</evidence>
<comment type="similarity">
    <text evidence="3 19">In the N-terminal section; belongs to the NnrE/AIBP family.</text>
</comment>
<evidence type="ECO:0000256" key="11">
    <source>
        <dbReference type="ARBA" id="ARBA00023235"/>
    </source>
</evidence>
<evidence type="ECO:0000256" key="7">
    <source>
        <dbReference type="ARBA" id="ARBA00022840"/>
    </source>
</evidence>
<keyword evidence="9 18" id="KW-0630">Potassium</keyword>
<dbReference type="Gene3D" id="3.40.1190.20">
    <property type="match status" value="1"/>
</dbReference>
<dbReference type="PANTHER" id="PTHR12592">
    <property type="entry name" value="ATP-DEPENDENT (S)-NAD(P)H-HYDRATE DEHYDRATASE FAMILY MEMBER"/>
    <property type="match status" value="1"/>
</dbReference>
<evidence type="ECO:0000256" key="1">
    <source>
        <dbReference type="ARBA" id="ARBA00000013"/>
    </source>
</evidence>
<comment type="caution">
    <text evidence="22">The sequence shown here is derived from an EMBL/GenBank/DDBJ whole genome shotgun (WGS) entry which is preliminary data.</text>
</comment>
<dbReference type="EC" id="5.1.99.6" evidence="19"/>
<comment type="cofactor">
    <cofactor evidence="18 19">
        <name>K(+)</name>
        <dbReference type="ChEBI" id="CHEBI:29103"/>
    </cofactor>
    <text evidence="18 19">Binds 1 potassium ion per subunit.</text>
</comment>
<dbReference type="Gene3D" id="3.40.50.10260">
    <property type="entry name" value="YjeF N-terminal domain"/>
    <property type="match status" value="1"/>
</dbReference>
<evidence type="ECO:0000256" key="4">
    <source>
        <dbReference type="ARBA" id="ARBA00009524"/>
    </source>
</evidence>
<evidence type="ECO:0000313" key="23">
    <source>
        <dbReference type="Proteomes" id="UP000737171"/>
    </source>
</evidence>
<feature type="binding site" evidence="17">
    <location>
        <position position="369"/>
    </location>
    <ligand>
        <name>(6S)-NADPHX</name>
        <dbReference type="ChEBI" id="CHEBI:64076"/>
    </ligand>
</feature>
<dbReference type="CDD" id="cd01171">
    <property type="entry name" value="YXKO-related"/>
    <property type="match status" value="1"/>
</dbReference>
<evidence type="ECO:0000256" key="8">
    <source>
        <dbReference type="ARBA" id="ARBA00022857"/>
    </source>
</evidence>
<dbReference type="EC" id="4.2.1.136" evidence="19"/>
<dbReference type="PIRSF" id="PIRSF017184">
    <property type="entry name" value="Nnr"/>
    <property type="match status" value="1"/>
</dbReference>
<keyword evidence="8 17" id="KW-0521">NADP</keyword>
<comment type="function">
    <text evidence="18">Catalyzes the epimerization of the S- and R-forms of NAD(P)HX, a damaged form of NAD(P)H that is a result of enzymatic or heat-dependent hydration. This is a prerequisite for the S-specific NAD(P)H-hydrate dehydratase to allow the repair of both epimers of NAD(P)HX.</text>
</comment>
<name>A0ABX2EJ36_9BURK</name>
<organism evidence="22 23">
    <name type="scientific">Pseudaquabacterium terrae</name>
    <dbReference type="NCBI Taxonomy" id="2732868"/>
    <lineage>
        <taxon>Bacteria</taxon>
        <taxon>Pseudomonadati</taxon>
        <taxon>Pseudomonadota</taxon>
        <taxon>Betaproteobacteria</taxon>
        <taxon>Burkholderiales</taxon>
        <taxon>Sphaerotilaceae</taxon>
        <taxon>Pseudaquabacterium</taxon>
    </lineage>
</organism>
<feature type="binding site" evidence="18">
    <location>
        <position position="163"/>
    </location>
    <ligand>
        <name>K(+)</name>
        <dbReference type="ChEBI" id="CHEBI:29103"/>
    </ligand>
</feature>
<dbReference type="SUPFAM" id="SSF64153">
    <property type="entry name" value="YjeF N-terminal domain-like"/>
    <property type="match status" value="1"/>
</dbReference>
<keyword evidence="6 17" id="KW-0547">Nucleotide-binding</keyword>
<dbReference type="PANTHER" id="PTHR12592:SF0">
    <property type="entry name" value="ATP-DEPENDENT (S)-NAD(P)H-HYDRATE DEHYDRATASE"/>
    <property type="match status" value="1"/>
</dbReference>
<feature type="binding site" evidence="17">
    <location>
        <position position="315"/>
    </location>
    <ligand>
        <name>(6S)-NADPHX</name>
        <dbReference type="ChEBI" id="CHEBI:64076"/>
    </ligand>
</feature>
<dbReference type="PROSITE" id="PS01050">
    <property type="entry name" value="YJEF_C_2"/>
    <property type="match status" value="1"/>
</dbReference>
<dbReference type="InterPro" id="IPR030677">
    <property type="entry name" value="Nnr"/>
</dbReference>
<evidence type="ECO:0000256" key="14">
    <source>
        <dbReference type="ARBA" id="ARBA00025153"/>
    </source>
</evidence>
<comment type="catalytic activity">
    <reaction evidence="16 17 19">
        <text>(6S)-NADPHX + ADP = AMP + phosphate + NADPH + H(+)</text>
        <dbReference type="Rhea" id="RHEA:32235"/>
        <dbReference type="ChEBI" id="CHEBI:15378"/>
        <dbReference type="ChEBI" id="CHEBI:43474"/>
        <dbReference type="ChEBI" id="CHEBI:57783"/>
        <dbReference type="ChEBI" id="CHEBI:64076"/>
        <dbReference type="ChEBI" id="CHEBI:456215"/>
        <dbReference type="ChEBI" id="CHEBI:456216"/>
        <dbReference type="EC" id="4.2.1.136"/>
    </reaction>
</comment>
<feature type="domain" description="YjeF N-terminal" evidence="21">
    <location>
        <begin position="20"/>
        <end position="218"/>
    </location>
</feature>
<evidence type="ECO:0000256" key="13">
    <source>
        <dbReference type="ARBA" id="ARBA00023268"/>
    </source>
</evidence>
<comment type="subunit">
    <text evidence="17">Homotetramer.</text>
</comment>
<keyword evidence="10 17" id="KW-0520">NAD</keyword>
<keyword evidence="13" id="KW-0511">Multifunctional enzyme</keyword>
<comment type="catalytic activity">
    <reaction evidence="2 18 19">
        <text>(6R)-NADPHX = (6S)-NADPHX</text>
        <dbReference type="Rhea" id="RHEA:32227"/>
        <dbReference type="ChEBI" id="CHEBI:64076"/>
        <dbReference type="ChEBI" id="CHEBI:64077"/>
        <dbReference type="EC" id="5.1.99.6"/>
    </reaction>
</comment>
<keyword evidence="11 18" id="KW-0413">Isomerase</keyword>
<comment type="similarity">
    <text evidence="4 19">In the C-terminal section; belongs to the NnrD/CARKD family.</text>
</comment>
<feature type="binding site" evidence="17">
    <location>
        <position position="256"/>
    </location>
    <ligand>
        <name>(6S)-NADPHX</name>
        <dbReference type="ChEBI" id="CHEBI:64076"/>
    </ligand>
</feature>
<keyword evidence="12 17" id="KW-0456">Lyase</keyword>
<dbReference type="NCBIfam" id="TIGR00196">
    <property type="entry name" value="yjeF_cterm"/>
    <property type="match status" value="1"/>
</dbReference>
<dbReference type="Pfam" id="PF01256">
    <property type="entry name" value="Carb_kinase"/>
    <property type="match status" value="1"/>
</dbReference>
<comment type="function">
    <text evidence="17">Catalyzes the dehydration of the S-form of NAD(P)HX at the expense of ADP, which is converted to AMP. Together with NAD(P)HX epimerase, which catalyzes the epimerization of the S- and R-forms, the enzyme allows the repair of both epimers of NAD(P)HX, a damaged form of NAD(P)H that is a result of enzymatic or heat-dependent hydration.</text>
</comment>
<evidence type="ECO:0000313" key="22">
    <source>
        <dbReference type="EMBL" id="NRF68591.1"/>
    </source>
</evidence>
<evidence type="ECO:0000256" key="6">
    <source>
        <dbReference type="ARBA" id="ARBA00022741"/>
    </source>
</evidence>
<comment type="cofactor">
    <cofactor evidence="17">
        <name>Mg(2+)</name>
        <dbReference type="ChEBI" id="CHEBI:18420"/>
    </cofactor>
</comment>
<evidence type="ECO:0000256" key="9">
    <source>
        <dbReference type="ARBA" id="ARBA00022958"/>
    </source>
</evidence>
<dbReference type="Proteomes" id="UP000737171">
    <property type="component" value="Unassembled WGS sequence"/>
</dbReference>
<dbReference type="NCBIfam" id="TIGR00197">
    <property type="entry name" value="yjeF_nterm"/>
    <property type="match status" value="1"/>
</dbReference>
<evidence type="ECO:0000256" key="15">
    <source>
        <dbReference type="ARBA" id="ARBA00048238"/>
    </source>
</evidence>
<feature type="binding site" evidence="18">
    <location>
        <begin position="131"/>
        <end position="137"/>
    </location>
    <ligand>
        <name>(6S)-NADPHX</name>
        <dbReference type="ChEBI" id="CHEBI:64076"/>
    </ligand>
</feature>
<dbReference type="InterPro" id="IPR036652">
    <property type="entry name" value="YjeF_N_dom_sf"/>
</dbReference>
<evidence type="ECO:0000256" key="10">
    <source>
        <dbReference type="ARBA" id="ARBA00023027"/>
    </source>
</evidence>
<comment type="similarity">
    <text evidence="17">Belongs to the NnrD/CARKD family.</text>
</comment>
<feature type="binding site" evidence="17">
    <location>
        <begin position="406"/>
        <end position="410"/>
    </location>
    <ligand>
        <name>AMP</name>
        <dbReference type="ChEBI" id="CHEBI:456215"/>
    </ligand>
</feature>
<dbReference type="InterPro" id="IPR000631">
    <property type="entry name" value="CARKD"/>
</dbReference>
<accession>A0ABX2EJ36</accession>
<comment type="catalytic activity">
    <reaction evidence="15 17 19">
        <text>(6S)-NADHX + ADP = AMP + phosphate + NADH + H(+)</text>
        <dbReference type="Rhea" id="RHEA:32223"/>
        <dbReference type="ChEBI" id="CHEBI:15378"/>
        <dbReference type="ChEBI" id="CHEBI:43474"/>
        <dbReference type="ChEBI" id="CHEBI:57945"/>
        <dbReference type="ChEBI" id="CHEBI:64074"/>
        <dbReference type="ChEBI" id="CHEBI:456215"/>
        <dbReference type="ChEBI" id="CHEBI:456216"/>
        <dbReference type="EC" id="4.2.1.136"/>
    </reaction>
</comment>
<evidence type="ECO:0000259" key="20">
    <source>
        <dbReference type="PROSITE" id="PS51383"/>
    </source>
</evidence>
<comment type="function">
    <text evidence="14 19">Bifunctional enzyme that catalyzes the epimerization of the S- and R-forms of NAD(P)HX and the dehydration of the S-form of NAD(P)HX at the expense of ADP, which is converted to AMP. This allows the repair of both epimers of NAD(P)HX, a damaged form of NAD(P)H that is a result of enzymatic or heat-dependent hydration.</text>
</comment>
<dbReference type="HAMAP" id="MF_01966">
    <property type="entry name" value="NADHX_epimerase"/>
    <property type="match status" value="1"/>
</dbReference>
<dbReference type="PROSITE" id="PS51383">
    <property type="entry name" value="YJEF_C_3"/>
    <property type="match status" value="1"/>
</dbReference>
<evidence type="ECO:0000256" key="5">
    <source>
        <dbReference type="ARBA" id="ARBA00022723"/>
    </source>
</evidence>
<feature type="binding site" evidence="17">
    <location>
        <position position="436"/>
    </location>
    <ligand>
        <name>(6S)-NADPHX</name>
        <dbReference type="ChEBI" id="CHEBI:64076"/>
    </ligand>
</feature>
<protein>
    <recommendedName>
        <fullName evidence="19">Bifunctional NAD(P)H-hydrate repair enzyme</fullName>
    </recommendedName>
    <alternativeName>
        <fullName evidence="19">Nicotinamide nucleotide repair protein</fullName>
    </alternativeName>
    <domain>
        <recommendedName>
            <fullName evidence="19">ADP-dependent (S)-NAD(P)H-hydrate dehydratase</fullName>
            <ecNumber evidence="19">4.2.1.136</ecNumber>
        </recommendedName>
        <alternativeName>
            <fullName evidence="19">ADP-dependent NAD(P)HX dehydratase</fullName>
        </alternativeName>
    </domain>
    <domain>
        <recommendedName>
            <fullName evidence="19">NAD(P)H-hydrate epimerase</fullName>
            <ecNumber evidence="19">5.1.99.6</ecNumber>
        </recommendedName>
    </domain>
</protein>
<evidence type="ECO:0000256" key="17">
    <source>
        <dbReference type="HAMAP-Rule" id="MF_01965"/>
    </source>
</evidence>
<evidence type="ECO:0000256" key="19">
    <source>
        <dbReference type="PIRNR" id="PIRNR017184"/>
    </source>
</evidence>
<keyword evidence="5 18" id="KW-0479">Metal-binding</keyword>
<feature type="binding site" evidence="18">
    <location>
        <position position="160"/>
    </location>
    <ligand>
        <name>(6S)-NADPHX</name>
        <dbReference type="ChEBI" id="CHEBI:64076"/>
    </ligand>
</feature>